<name>A0AA41ZH04_9GAMM</name>
<evidence type="ECO:0000256" key="7">
    <source>
        <dbReference type="ARBA" id="ARBA00022927"/>
    </source>
</evidence>
<dbReference type="Proteomes" id="UP001165678">
    <property type="component" value="Unassembled WGS sequence"/>
</dbReference>
<keyword evidence="8 11" id="KW-1133">Transmembrane helix</keyword>
<dbReference type="NCBIfam" id="TIGR00810">
    <property type="entry name" value="secG"/>
    <property type="match status" value="1"/>
</dbReference>
<dbReference type="AlphaFoldDB" id="A0AA41ZH04"/>
<keyword evidence="7 11" id="KW-0653">Protein transport</keyword>
<evidence type="ECO:0000256" key="10">
    <source>
        <dbReference type="ARBA" id="ARBA00023136"/>
    </source>
</evidence>
<keyword evidence="14" id="KW-1185">Reference proteome</keyword>
<evidence type="ECO:0000313" key="13">
    <source>
        <dbReference type="EMBL" id="MCX2525107.1"/>
    </source>
</evidence>
<dbReference type="EMBL" id="JAPIVE010000004">
    <property type="protein sequence ID" value="MCX2525107.1"/>
    <property type="molecule type" value="Genomic_DNA"/>
</dbReference>
<dbReference type="Pfam" id="PF03840">
    <property type="entry name" value="SecG"/>
    <property type="match status" value="1"/>
</dbReference>
<comment type="similarity">
    <text evidence="2 11">Belongs to the SecG family.</text>
</comment>
<dbReference type="PRINTS" id="PR01651">
    <property type="entry name" value="SECGEXPORT"/>
</dbReference>
<evidence type="ECO:0000256" key="1">
    <source>
        <dbReference type="ARBA" id="ARBA00004651"/>
    </source>
</evidence>
<comment type="function">
    <text evidence="11">Involved in protein export. Participates in an early event of protein translocation.</text>
</comment>
<dbReference type="GO" id="GO:0043952">
    <property type="term" value="P:protein transport by the Sec complex"/>
    <property type="evidence" value="ECO:0007669"/>
    <property type="project" value="TreeGrafter"/>
</dbReference>
<dbReference type="InterPro" id="IPR004692">
    <property type="entry name" value="SecG"/>
</dbReference>
<dbReference type="PANTHER" id="PTHR34182">
    <property type="entry name" value="PROTEIN-EXPORT MEMBRANE PROTEIN SECG"/>
    <property type="match status" value="1"/>
</dbReference>
<dbReference type="RefSeq" id="WP_250938705.1">
    <property type="nucleotide sequence ID" value="NZ_JAMLJK010000002.1"/>
</dbReference>
<dbReference type="GO" id="GO:0065002">
    <property type="term" value="P:intracellular protein transmembrane transport"/>
    <property type="evidence" value="ECO:0007669"/>
    <property type="project" value="TreeGrafter"/>
</dbReference>
<comment type="caution">
    <text evidence="13">The sequence shown here is derived from an EMBL/GenBank/DDBJ whole genome shotgun (WGS) entry which is preliminary data.</text>
</comment>
<gene>
    <name evidence="13" type="primary">secG</name>
    <name evidence="13" type="ORF">OQ287_12725</name>
</gene>
<keyword evidence="4 11" id="KW-0813">Transport</keyword>
<reference evidence="13" key="1">
    <citation type="submission" date="2022-11" db="EMBL/GenBank/DDBJ databases">
        <title>Larsenimonas rhizosphaerae sp. nov., isolated from a tidal mudflat.</title>
        <authorList>
            <person name="Lee S.D."/>
            <person name="Kim I.S."/>
        </authorList>
    </citation>
    <scope>NUCLEOTIDE SEQUENCE</scope>
    <source>
        <strain evidence="13">GH2-1</strain>
    </source>
</reference>
<evidence type="ECO:0000256" key="3">
    <source>
        <dbReference type="ARBA" id="ARBA00017876"/>
    </source>
</evidence>
<feature type="compositionally biased region" description="Low complexity" evidence="12">
    <location>
        <begin position="146"/>
        <end position="161"/>
    </location>
</feature>
<evidence type="ECO:0000256" key="2">
    <source>
        <dbReference type="ARBA" id="ARBA00008445"/>
    </source>
</evidence>
<evidence type="ECO:0000256" key="6">
    <source>
        <dbReference type="ARBA" id="ARBA00022692"/>
    </source>
</evidence>
<evidence type="ECO:0000256" key="9">
    <source>
        <dbReference type="ARBA" id="ARBA00023010"/>
    </source>
</evidence>
<dbReference type="GO" id="GO:0009306">
    <property type="term" value="P:protein secretion"/>
    <property type="evidence" value="ECO:0007669"/>
    <property type="project" value="UniProtKB-UniRule"/>
</dbReference>
<feature type="region of interest" description="Disordered" evidence="12">
    <location>
        <begin position="75"/>
        <end position="161"/>
    </location>
</feature>
<comment type="subcellular location">
    <subcellularLocation>
        <location evidence="1 11">Cell membrane</location>
        <topology evidence="1 11">Multi-pass membrane protein</topology>
    </subcellularLocation>
</comment>
<dbReference type="GO" id="GO:0015450">
    <property type="term" value="F:protein-transporting ATPase activity"/>
    <property type="evidence" value="ECO:0007669"/>
    <property type="project" value="UniProtKB-UniRule"/>
</dbReference>
<evidence type="ECO:0000256" key="11">
    <source>
        <dbReference type="RuleBase" id="RU365087"/>
    </source>
</evidence>
<organism evidence="13 14">
    <name type="scientific">Larsenimonas rhizosphaerae</name>
    <dbReference type="NCBI Taxonomy" id="2944682"/>
    <lineage>
        <taxon>Bacteria</taxon>
        <taxon>Pseudomonadati</taxon>
        <taxon>Pseudomonadota</taxon>
        <taxon>Gammaproteobacteria</taxon>
        <taxon>Oceanospirillales</taxon>
        <taxon>Halomonadaceae</taxon>
        <taxon>Larsenimonas</taxon>
    </lineage>
</organism>
<dbReference type="GO" id="GO:0005886">
    <property type="term" value="C:plasma membrane"/>
    <property type="evidence" value="ECO:0007669"/>
    <property type="project" value="UniProtKB-SubCell"/>
</dbReference>
<evidence type="ECO:0000313" key="14">
    <source>
        <dbReference type="Proteomes" id="UP001165678"/>
    </source>
</evidence>
<keyword evidence="9 11" id="KW-0811">Translocation</keyword>
<comment type="caution">
    <text evidence="11">Lacks conserved residue(s) required for the propagation of feature annotation.</text>
</comment>
<keyword evidence="5 11" id="KW-1003">Cell membrane</keyword>
<evidence type="ECO:0000256" key="12">
    <source>
        <dbReference type="SAM" id="MobiDB-lite"/>
    </source>
</evidence>
<evidence type="ECO:0000256" key="5">
    <source>
        <dbReference type="ARBA" id="ARBA00022475"/>
    </source>
</evidence>
<feature type="transmembrane region" description="Helical" evidence="11">
    <location>
        <begin position="51"/>
        <end position="72"/>
    </location>
</feature>
<evidence type="ECO:0000256" key="8">
    <source>
        <dbReference type="ARBA" id="ARBA00022989"/>
    </source>
</evidence>
<sequence length="161" mass="15774">MQVAILLVHVLLAIALIALVLIQQGKGAEAGAAFGGGASQTVFGSQGSTSFLAKLTGILAALFFATSLGLAWTVNHGEGGDDGIPDANVIEQQKSAVPSLDDGAPASQAGDAADESGDNGLVAPSAGADENQSGEPLDVEGQSQDNAAPASESNSASGTTQ</sequence>
<keyword evidence="10 11" id="KW-0472">Membrane</keyword>
<evidence type="ECO:0000256" key="4">
    <source>
        <dbReference type="ARBA" id="ARBA00022448"/>
    </source>
</evidence>
<dbReference type="PANTHER" id="PTHR34182:SF1">
    <property type="entry name" value="PROTEIN-EXPORT MEMBRANE PROTEIN SECG"/>
    <property type="match status" value="1"/>
</dbReference>
<proteinExistence type="inferred from homology"/>
<keyword evidence="6 11" id="KW-0812">Transmembrane</keyword>
<protein>
    <recommendedName>
        <fullName evidence="3 11">Protein-export membrane protein SecG</fullName>
    </recommendedName>
</protein>
<accession>A0AA41ZH04</accession>